<dbReference type="PANTHER" id="PTHR36168:SF1">
    <property type="entry name" value="ORC1-LIKE AAA ATPASE DOMAIN-CONTAINING PROTEIN"/>
    <property type="match status" value="1"/>
</dbReference>
<organism evidence="4 5">
    <name type="scientific">Aureobasidium uvarum</name>
    <dbReference type="NCBI Taxonomy" id="2773716"/>
    <lineage>
        <taxon>Eukaryota</taxon>
        <taxon>Fungi</taxon>
        <taxon>Dikarya</taxon>
        <taxon>Ascomycota</taxon>
        <taxon>Pezizomycotina</taxon>
        <taxon>Dothideomycetes</taxon>
        <taxon>Dothideomycetidae</taxon>
        <taxon>Dothideales</taxon>
        <taxon>Saccotheciaceae</taxon>
        <taxon>Aureobasidium</taxon>
    </lineage>
</organism>
<feature type="domain" description="Orc1-like AAA ATPase" evidence="2">
    <location>
        <begin position="101"/>
        <end position="253"/>
    </location>
</feature>
<evidence type="ECO:0000313" key="4">
    <source>
        <dbReference type="EMBL" id="CAD0113940.1"/>
    </source>
</evidence>
<dbReference type="AlphaFoldDB" id="A0A9N8PWP6"/>
<feature type="region of interest" description="Disordered" evidence="1">
    <location>
        <begin position="15"/>
        <end position="66"/>
    </location>
</feature>
<dbReference type="InterPro" id="IPR056808">
    <property type="entry name" value="HTH_AAA"/>
</dbReference>
<feature type="region of interest" description="Disordered" evidence="1">
    <location>
        <begin position="901"/>
        <end position="922"/>
    </location>
</feature>
<dbReference type="Pfam" id="PF13191">
    <property type="entry name" value="AAA_16"/>
    <property type="match status" value="1"/>
</dbReference>
<evidence type="ECO:0000259" key="2">
    <source>
        <dbReference type="Pfam" id="PF13191"/>
    </source>
</evidence>
<evidence type="ECO:0000259" key="3">
    <source>
        <dbReference type="Pfam" id="PF24913"/>
    </source>
</evidence>
<feature type="domain" description="AAA protein C-terminal winged helix" evidence="3">
    <location>
        <begin position="351"/>
        <end position="433"/>
    </location>
</feature>
<feature type="compositionally biased region" description="Polar residues" evidence="1">
    <location>
        <begin position="901"/>
        <end position="915"/>
    </location>
</feature>
<sequence>MSSLRPLILQRLTMKTTPLHLRPRPRSVPQTPLPSRARAFTSIPGIPTPEEEDDGGKGKKPEDEESRWKPIFWKSLESTFTTLASLAAMSKSEDGHREHWILREEQTKLDAIVRGELKGQYYLIVGEKGTGKSSMLIDAMAKIEGEGVAMFDAHSDLEIFRVRLGKALDFEYHEDNIGSLFSIRGPRDASALLDIERAFNKLEKVALRRRATVGRPLIMIINNMHLLRDDEDGRDLLELLQQRAEQWAASNLATIIFNSDDYWVYERLKQLATRMVVMPVPDLPRDKAMMALSNYRARYHSKQPLDSEILEQVYQKVGGRLAFLNRVAKSHDMLQTCEDICRAEKTWLLSQTWILGEEMDDDVMDQQKYAVTAMVLAKALVDKEKEDNLEYDLEKGHMLPQIPLHKARQIMTRADFIQSYDAINIFTIDSRAMSIELQGRQNYERTFELHQGVTDGFSLLLQRTSSTDSEEATLRKGASSLLSMCLRRVPDYIRAEEDWRKSIDEDDDTDVSAEVYEELEDLGSIQGRGWSGLREVVIAHGVSLVHEIIRDKLVATETRAELARIPAKYGLHKMSEDLLLAYAQSLPLKRPLGVDSRLFNGCISSLTVIQPANAKNETFVRLLDALFSSGRLKISWLATRDMASLSSGMIRALASQSGNLGYILHFLQGRISQISRAELVQKDVKEQGPEGNLDVWLRLEKSLSNTTVSIITVLTAIVLIERNTHDPNDISERCTAAESLLARLSIIWAVESSLLSAKTFATQRSRHFLDDVEAAMAQHKPLSDQTTAIASHSIDAHVAEQGLRWEEGLCEWIVASPLRIRKARNVPAMATRSRSNSSSDQDNDLDDSGYLSEVKETPTLQRKVVNISTMLASPDVLGFDSEMPYYPGIDFEAHRATIMSQGASPARQSPKSLAPQSRAPDAVQTVAIPLKTSGEITEKTLEIVERPAKRRKGQATMEQKTKVASTVLETAKQPSRFAEQDCIQEERFESFESEIDELAMSCSKPRQKVPIARKAVPPKSLSRTSLPSKRASDQVVDISDDELGF</sequence>
<keyword evidence="5" id="KW-1185">Reference proteome</keyword>
<dbReference type="InterPro" id="IPR041664">
    <property type="entry name" value="AAA_16"/>
</dbReference>
<evidence type="ECO:0000313" key="5">
    <source>
        <dbReference type="Proteomes" id="UP000745764"/>
    </source>
</evidence>
<gene>
    <name evidence="4" type="ORF">AWRI4620_LOCUS8195</name>
</gene>
<feature type="region of interest" description="Disordered" evidence="1">
    <location>
        <begin position="827"/>
        <end position="851"/>
    </location>
</feature>
<dbReference type="PANTHER" id="PTHR36168">
    <property type="entry name" value="CHROMOSOME 1, WHOLE GENOME SHOTGUN SEQUENCE"/>
    <property type="match status" value="1"/>
</dbReference>
<dbReference type="Gene3D" id="3.40.50.300">
    <property type="entry name" value="P-loop containing nucleotide triphosphate hydrolases"/>
    <property type="match status" value="1"/>
</dbReference>
<comment type="caution">
    <text evidence="4">The sequence shown here is derived from an EMBL/GenBank/DDBJ whole genome shotgun (WGS) entry which is preliminary data.</text>
</comment>
<proteinExistence type="predicted"/>
<dbReference type="Pfam" id="PF24913">
    <property type="entry name" value="WHD_AAA_fung"/>
    <property type="match status" value="1"/>
</dbReference>
<dbReference type="InterPro" id="IPR027417">
    <property type="entry name" value="P-loop_NTPase"/>
</dbReference>
<dbReference type="Proteomes" id="UP000745764">
    <property type="component" value="Unassembled WGS sequence"/>
</dbReference>
<accession>A0A9N8PWP6</accession>
<evidence type="ECO:0000256" key="1">
    <source>
        <dbReference type="SAM" id="MobiDB-lite"/>
    </source>
</evidence>
<dbReference type="EMBL" id="CAINUL010000016">
    <property type="protein sequence ID" value="CAD0113940.1"/>
    <property type="molecule type" value="Genomic_DNA"/>
</dbReference>
<protein>
    <recommendedName>
        <fullName evidence="6">Orc1-like AAA ATPase domain-containing protein</fullName>
    </recommendedName>
</protein>
<dbReference type="OrthoDB" id="511599at2759"/>
<dbReference type="SUPFAM" id="SSF52540">
    <property type="entry name" value="P-loop containing nucleoside triphosphate hydrolases"/>
    <property type="match status" value="1"/>
</dbReference>
<feature type="compositionally biased region" description="Basic and acidic residues" evidence="1">
    <location>
        <begin position="55"/>
        <end position="66"/>
    </location>
</feature>
<feature type="region of interest" description="Disordered" evidence="1">
    <location>
        <begin position="1004"/>
        <end position="1045"/>
    </location>
</feature>
<name>A0A9N8PWP6_9PEZI</name>
<reference evidence="4" key="1">
    <citation type="submission" date="2020-06" db="EMBL/GenBank/DDBJ databases">
        <authorList>
            <person name="Onetto C."/>
        </authorList>
    </citation>
    <scope>NUCLEOTIDE SEQUENCE</scope>
</reference>
<evidence type="ECO:0008006" key="6">
    <source>
        <dbReference type="Google" id="ProtNLM"/>
    </source>
</evidence>